<dbReference type="PANTHER" id="PTHR13452">
    <property type="entry name" value="THUMP DOMAIN CONTAINING PROTEIN 1-RELATED"/>
    <property type="match status" value="1"/>
</dbReference>
<evidence type="ECO:0000256" key="1">
    <source>
        <dbReference type="PROSITE-ProRule" id="PRU00529"/>
    </source>
</evidence>
<protein>
    <recommendedName>
        <fullName evidence="3">THUMP domain-containing protein</fullName>
    </recommendedName>
</protein>
<keyword evidence="1" id="KW-0694">RNA-binding</keyword>
<dbReference type="Gene3D" id="3.30.2300.10">
    <property type="entry name" value="THUMP superfamily"/>
    <property type="match status" value="1"/>
</dbReference>
<dbReference type="Pfam" id="PF02926">
    <property type="entry name" value="THUMP"/>
    <property type="match status" value="1"/>
</dbReference>
<dbReference type="InterPro" id="IPR004114">
    <property type="entry name" value="THUMP_dom"/>
</dbReference>
<evidence type="ECO:0000313" key="4">
    <source>
        <dbReference type="EMBL" id="OCH94425.1"/>
    </source>
</evidence>
<evidence type="ECO:0000313" key="5">
    <source>
        <dbReference type="Proteomes" id="UP000250043"/>
    </source>
</evidence>
<dbReference type="InterPro" id="IPR040183">
    <property type="entry name" value="THUMPD1-like"/>
</dbReference>
<dbReference type="PROSITE" id="PS51165">
    <property type="entry name" value="THUMP"/>
    <property type="match status" value="1"/>
</dbReference>
<dbReference type="GO" id="GO:0003723">
    <property type="term" value="F:RNA binding"/>
    <property type="evidence" value="ECO:0007669"/>
    <property type="project" value="UniProtKB-UniRule"/>
</dbReference>
<organism evidence="4 5">
    <name type="scientific">Obba rivulosa</name>
    <dbReference type="NCBI Taxonomy" id="1052685"/>
    <lineage>
        <taxon>Eukaryota</taxon>
        <taxon>Fungi</taxon>
        <taxon>Dikarya</taxon>
        <taxon>Basidiomycota</taxon>
        <taxon>Agaricomycotina</taxon>
        <taxon>Agaricomycetes</taxon>
        <taxon>Polyporales</taxon>
        <taxon>Gelatoporiaceae</taxon>
        <taxon>Obba</taxon>
    </lineage>
</organism>
<accession>A0A8E2DRF9</accession>
<dbReference type="FunFam" id="3.30.2300.10:FF:000001">
    <property type="entry name" value="THUMP domain-containing protein 1"/>
    <property type="match status" value="1"/>
</dbReference>
<name>A0A8E2DRF9_9APHY</name>
<dbReference type="SUPFAM" id="SSF143437">
    <property type="entry name" value="THUMP domain-like"/>
    <property type="match status" value="1"/>
</dbReference>
<feature type="region of interest" description="Disordered" evidence="2">
    <location>
        <begin position="271"/>
        <end position="293"/>
    </location>
</feature>
<dbReference type="EMBL" id="KV722344">
    <property type="protein sequence ID" value="OCH94425.1"/>
    <property type="molecule type" value="Genomic_DNA"/>
</dbReference>
<feature type="domain" description="THUMP" evidence="3">
    <location>
        <begin position="132"/>
        <end position="243"/>
    </location>
</feature>
<dbReference type="CDD" id="cd11717">
    <property type="entry name" value="THUMP_THUMPD1_like"/>
    <property type="match status" value="1"/>
</dbReference>
<dbReference type="PANTHER" id="PTHR13452:SF10">
    <property type="entry name" value="THUMP DOMAIN-CONTAINING PROTEIN 1"/>
    <property type="match status" value="1"/>
</dbReference>
<reference evidence="4 5" key="1">
    <citation type="submission" date="2016-07" db="EMBL/GenBank/DDBJ databases">
        <title>Draft genome of the white-rot fungus Obba rivulosa 3A-2.</title>
        <authorList>
            <consortium name="DOE Joint Genome Institute"/>
            <person name="Miettinen O."/>
            <person name="Riley R."/>
            <person name="Acob R."/>
            <person name="Barry K."/>
            <person name="Cullen D."/>
            <person name="De Vries R."/>
            <person name="Hainaut M."/>
            <person name="Hatakka A."/>
            <person name="Henrissat B."/>
            <person name="Hilden K."/>
            <person name="Kuo R."/>
            <person name="Labutti K."/>
            <person name="Lipzen A."/>
            <person name="Makela M.R."/>
            <person name="Sandor L."/>
            <person name="Spatafora J.W."/>
            <person name="Grigoriev I.V."/>
            <person name="Hibbett D.S."/>
        </authorList>
    </citation>
    <scope>NUCLEOTIDE SEQUENCE [LARGE SCALE GENOMIC DNA]</scope>
    <source>
        <strain evidence="4 5">3A-2</strain>
    </source>
</reference>
<evidence type="ECO:0000256" key="2">
    <source>
        <dbReference type="SAM" id="MobiDB-lite"/>
    </source>
</evidence>
<proteinExistence type="predicted"/>
<dbReference type="SMART" id="SM00981">
    <property type="entry name" value="THUMP"/>
    <property type="match status" value="1"/>
</dbReference>
<dbReference type="GO" id="GO:0006400">
    <property type="term" value="P:tRNA modification"/>
    <property type="evidence" value="ECO:0007669"/>
    <property type="project" value="InterPro"/>
</dbReference>
<evidence type="ECO:0000259" key="3">
    <source>
        <dbReference type="PROSITE" id="PS51165"/>
    </source>
</evidence>
<feature type="compositionally biased region" description="Basic and acidic residues" evidence="2">
    <location>
        <begin position="284"/>
        <end position="293"/>
    </location>
</feature>
<dbReference type="OrthoDB" id="367221at2759"/>
<feature type="compositionally biased region" description="Basic and acidic residues" evidence="2">
    <location>
        <begin position="1"/>
        <end position="12"/>
    </location>
</feature>
<feature type="region of interest" description="Disordered" evidence="2">
    <location>
        <begin position="1"/>
        <end position="31"/>
    </location>
</feature>
<keyword evidence="5" id="KW-1185">Reference proteome</keyword>
<gene>
    <name evidence="4" type="ORF">OBBRIDRAFT_769839</name>
</gene>
<sequence>MDGSKRKSDGKDRSRRRFRPDGTPIWGKRQIDGPGVWATCVKGKEKQAVGELYDLFDSLATELWPDGDVSADRADASDNDSEDDDVEAQIAKEIASMKRPRKEQRFANCQTDTPCVVFISCKRPVDPVQLVQKHIQNISETGVMQTRHTLRLTPVSNSCVANVPEIQNLCNRILTPFFAAEPDKKYKYKIELRVRNHNKLSRDTLIQTIAKCVPEGHVVDLENPEVFILVEVFKGVCGMSVVKDYYTHQKYNVAAIAKSRNEIECSDAAHIEEPAPAATGHSTETNEERNEGA</sequence>
<dbReference type="AlphaFoldDB" id="A0A8E2DRF9"/>
<dbReference type="Proteomes" id="UP000250043">
    <property type="component" value="Unassembled WGS sequence"/>
</dbReference>